<dbReference type="PANTHER" id="PTHR31082">
    <property type="entry name" value="PHEROMONE-REGULATED MEMBRANE PROTEIN 10"/>
    <property type="match status" value="1"/>
</dbReference>
<dbReference type="eggNOG" id="ENOG502QPMM">
    <property type="taxonomic scope" value="Eukaryota"/>
</dbReference>
<keyword evidence="11" id="KW-1185">Reference proteome</keyword>
<dbReference type="Pfam" id="PF06738">
    <property type="entry name" value="ThrE"/>
    <property type="match status" value="1"/>
</dbReference>
<dbReference type="GO" id="GO:0016020">
    <property type="term" value="C:membrane"/>
    <property type="evidence" value="ECO:0007669"/>
    <property type="project" value="UniProtKB-SubCell"/>
</dbReference>
<feature type="transmembrane region" description="Helical" evidence="7">
    <location>
        <begin position="555"/>
        <end position="578"/>
    </location>
</feature>
<evidence type="ECO:0000256" key="5">
    <source>
        <dbReference type="ARBA" id="ARBA00034125"/>
    </source>
</evidence>
<feature type="domain" description="Threonine/Serine exporter ThrE" evidence="9">
    <location>
        <begin position="601"/>
        <end position="747"/>
    </location>
</feature>
<feature type="region of interest" description="Disordered" evidence="6">
    <location>
        <begin position="69"/>
        <end position="157"/>
    </location>
</feature>
<feature type="transmembrane region" description="Helical" evidence="7">
    <location>
        <begin position="599"/>
        <end position="616"/>
    </location>
</feature>
<protein>
    <submittedName>
        <fullName evidence="10">DUF1212 family protein</fullName>
    </submittedName>
</protein>
<evidence type="ECO:0000256" key="7">
    <source>
        <dbReference type="SAM" id="Phobius"/>
    </source>
</evidence>
<dbReference type="Proteomes" id="UP000016088">
    <property type="component" value="Unassembled WGS sequence"/>
</dbReference>
<dbReference type="InterPro" id="IPR024528">
    <property type="entry name" value="ThrE_2"/>
</dbReference>
<dbReference type="GO" id="GO:0022857">
    <property type="term" value="F:transmembrane transporter activity"/>
    <property type="evidence" value="ECO:0007669"/>
    <property type="project" value="InterPro"/>
</dbReference>
<feature type="region of interest" description="Disordered" evidence="6">
    <location>
        <begin position="1"/>
        <end position="57"/>
    </location>
</feature>
<dbReference type="OrthoDB" id="413008at2759"/>
<reference evidence="10 11" key="1">
    <citation type="journal article" date="2011" name="Science">
        <title>Comparative functional genomics of the fission yeasts.</title>
        <authorList>
            <person name="Rhind N."/>
            <person name="Chen Z."/>
            <person name="Yassour M."/>
            <person name="Thompson D.A."/>
            <person name="Haas B.J."/>
            <person name="Habib N."/>
            <person name="Wapinski I."/>
            <person name="Roy S."/>
            <person name="Lin M.F."/>
            <person name="Heiman D.I."/>
            <person name="Young S.K."/>
            <person name="Furuya K."/>
            <person name="Guo Y."/>
            <person name="Pidoux A."/>
            <person name="Chen H.M."/>
            <person name="Robbertse B."/>
            <person name="Goldberg J.M."/>
            <person name="Aoki K."/>
            <person name="Bayne E.H."/>
            <person name="Berlin A.M."/>
            <person name="Desjardins C.A."/>
            <person name="Dobbs E."/>
            <person name="Dukaj L."/>
            <person name="Fan L."/>
            <person name="FitzGerald M.G."/>
            <person name="French C."/>
            <person name="Gujja S."/>
            <person name="Hansen K."/>
            <person name="Keifenheim D."/>
            <person name="Levin J.Z."/>
            <person name="Mosher R.A."/>
            <person name="Mueller C.A."/>
            <person name="Pfiffner J."/>
            <person name="Priest M."/>
            <person name="Russ C."/>
            <person name="Smialowska A."/>
            <person name="Swoboda P."/>
            <person name="Sykes S.M."/>
            <person name="Vaughn M."/>
            <person name="Vengrova S."/>
            <person name="Yoder R."/>
            <person name="Zeng Q."/>
            <person name="Allshire R."/>
            <person name="Baulcombe D."/>
            <person name="Birren B.W."/>
            <person name="Brown W."/>
            <person name="Ekwall K."/>
            <person name="Kellis M."/>
            <person name="Leatherwood J."/>
            <person name="Levin H."/>
            <person name="Margalit H."/>
            <person name="Martienssen R."/>
            <person name="Nieduszynski C.A."/>
            <person name="Spatafora J.W."/>
            <person name="Friedman N."/>
            <person name="Dalgaard J.Z."/>
            <person name="Baumann P."/>
            <person name="Niki H."/>
            <person name="Regev A."/>
            <person name="Nusbaum C."/>
        </authorList>
    </citation>
    <scope>NUCLEOTIDE SEQUENCE [LARGE SCALE GENOMIC DNA]</scope>
    <source>
        <strain evidence="11">yFS286</strain>
    </source>
</reference>
<dbReference type="RefSeq" id="XP_013018620.1">
    <property type="nucleotide sequence ID" value="XM_013163166.1"/>
</dbReference>
<evidence type="ECO:0000256" key="4">
    <source>
        <dbReference type="ARBA" id="ARBA00023136"/>
    </source>
</evidence>
<evidence type="ECO:0000259" key="9">
    <source>
        <dbReference type="Pfam" id="PF12821"/>
    </source>
</evidence>
<feature type="transmembrane region" description="Helical" evidence="7">
    <location>
        <begin position="459"/>
        <end position="476"/>
    </location>
</feature>
<gene>
    <name evidence="10" type="ORF">SOCG_00746</name>
</gene>
<feature type="compositionally biased region" description="Polar residues" evidence="6">
    <location>
        <begin position="142"/>
        <end position="154"/>
    </location>
</feature>
<dbReference type="HOGENOM" id="CLU_007078_2_1_1"/>
<keyword evidence="2 7" id="KW-0812">Transmembrane</keyword>
<comment type="subcellular location">
    <subcellularLocation>
        <location evidence="1">Membrane</location>
        <topology evidence="1">Multi-pass membrane protein</topology>
    </subcellularLocation>
</comment>
<evidence type="ECO:0000256" key="2">
    <source>
        <dbReference type="ARBA" id="ARBA00022692"/>
    </source>
</evidence>
<evidence type="ECO:0000256" key="3">
    <source>
        <dbReference type="ARBA" id="ARBA00022989"/>
    </source>
</evidence>
<feature type="domain" description="Threonine/serine exporter-like N-terminal" evidence="8">
    <location>
        <begin position="327"/>
        <end position="575"/>
    </location>
</feature>
<comment type="similarity">
    <text evidence="5">Belongs to the ThrE exporter (TC 2.A.79) family.</text>
</comment>
<evidence type="ECO:0000313" key="11">
    <source>
        <dbReference type="Proteomes" id="UP000016088"/>
    </source>
</evidence>
<sequence>MDANRRVRFNTERRHFLNTSQTPYASPTSYQRPPPSFSIEEGDEESDEDDGPQFLNVHRAPSPAVIHRQTGSAGSAENGNLNIPSLPSPVASRPVSDNNSIDERYASSIRTQNSPNHSLTNLTKRPTLDRSHSAPMIGISHMGNNSAPDLTSTAPKMPPSVNEAYKLVAAHTSAKLEHMRLSAMKNTGENADEEIEKDPFEDELDLLNHPKNYKAGVLSSLLKLYTNADTVTSSRISLKQPNASKIQKQSQLSSSHSLTDLMRASNQTFMGPAVGFQSRDDLSDLPRLANQKHKKFHFPHHSKKPSSLNEKYKITVHLADVLQRQKYILKLCRALMTHGAPSHRLEEHMSSTAKVLEIEGQFLYVPGCMIISFGDTNTHTSDMHIVRVNQTVDLGKLKLVHDVYKAVIHDLMSVEEAINGLDTILKSPPYFKTWILVVTYGFASAFILPIAFSGGWIDLPISFFLGLIIGTLQLLVAPRSPLYNSLLEVTGSILTSFLSRAFGSIFRDHASKSNPIFCFAALAEGAIVLILPGYIVLCGSLELQSKNIVAGSVRMFYAIIYSLFLSFGIAIGAALYGWMDHHATSEYTCSVDRYIDDKWRILFVPLFTVCLLIVNQARPSQWPVSLFISCVGYVVNYFTTQKHFKNTAAIGNAIAAFVIGCLGNLYSRLGQGVAFAAVLPAIFVQVPSGLAAQGGVKFGIDLATQISNQSNSTATDESSFNSSSLSFGINMVQIAIGISVGLFASALVIYPFGKRRSGLFSF</sequence>
<dbReference type="Pfam" id="PF12821">
    <property type="entry name" value="ThrE_2"/>
    <property type="match status" value="1"/>
</dbReference>
<dbReference type="PANTHER" id="PTHR31082:SF4">
    <property type="entry name" value="PHEROMONE-REGULATED MEMBRANE PROTEIN 10"/>
    <property type="match status" value="1"/>
</dbReference>
<dbReference type="EMBL" id="KE503207">
    <property type="protein sequence ID" value="EPX72988.1"/>
    <property type="molecule type" value="Genomic_DNA"/>
</dbReference>
<dbReference type="OMA" id="FAHGCAS"/>
<organism evidence="10 11">
    <name type="scientific">Schizosaccharomyces octosporus (strain yFS286)</name>
    <name type="common">Fission yeast</name>
    <name type="synonym">Octosporomyces octosporus</name>
    <dbReference type="NCBI Taxonomy" id="483514"/>
    <lineage>
        <taxon>Eukaryota</taxon>
        <taxon>Fungi</taxon>
        <taxon>Dikarya</taxon>
        <taxon>Ascomycota</taxon>
        <taxon>Taphrinomycotina</taxon>
        <taxon>Schizosaccharomycetes</taxon>
        <taxon>Schizosaccharomycetales</taxon>
        <taxon>Schizosaccharomycetaceae</taxon>
        <taxon>Schizosaccharomyces</taxon>
    </lineage>
</organism>
<feature type="transmembrane region" description="Helical" evidence="7">
    <location>
        <begin position="433"/>
        <end position="452"/>
    </location>
</feature>
<feature type="compositionally biased region" description="Polar residues" evidence="6">
    <location>
        <begin position="69"/>
        <end position="85"/>
    </location>
</feature>
<dbReference type="VEuPathDB" id="FungiDB:SOCG_00746"/>
<dbReference type="InterPro" id="IPR051361">
    <property type="entry name" value="ThrE/Ser_Exporter"/>
</dbReference>
<proteinExistence type="inferred from homology"/>
<evidence type="ECO:0000256" key="6">
    <source>
        <dbReference type="SAM" id="MobiDB-lite"/>
    </source>
</evidence>
<accession>S9PZU7</accession>
<dbReference type="GeneID" id="25029730"/>
<evidence type="ECO:0000256" key="1">
    <source>
        <dbReference type="ARBA" id="ARBA00004141"/>
    </source>
</evidence>
<feature type="compositionally biased region" description="Polar residues" evidence="6">
    <location>
        <begin position="108"/>
        <end position="124"/>
    </location>
</feature>
<evidence type="ECO:0000313" key="10">
    <source>
        <dbReference type="EMBL" id="EPX72988.1"/>
    </source>
</evidence>
<name>S9PZU7_SCHOY</name>
<dbReference type="AlphaFoldDB" id="S9PZU7"/>
<feature type="transmembrane region" description="Helical" evidence="7">
    <location>
        <begin position="515"/>
        <end position="535"/>
    </location>
</feature>
<evidence type="ECO:0000259" key="8">
    <source>
        <dbReference type="Pfam" id="PF06738"/>
    </source>
</evidence>
<keyword evidence="4 7" id="KW-0472">Membrane</keyword>
<feature type="compositionally biased region" description="Acidic residues" evidence="6">
    <location>
        <begin position="40"/>
        <end position="51"/>
    </location>
</feature>
<feature type="transmembrane region" description="Helical" evidence="7">
    <location>
        <begin position="727"/>
        <end position="752"/>
    </location>
</feature>
<keyword evidence="3 7" id="KW-1133">Transmembrane helix</keyword>
<dbReference type="InterPro" id="IPR010619">
    <property type="entry name" value="ThrE-like_N"/>
</dbReference>
<feature type="compositionally biased region" description="Polar residues" evidence="6">
    <location>
        <begin position="17"/>
        <end position="31"/>
    </location>
</feature>
<feature type="transmembrane region" description="Helical" evidence="7">
    <location>
        <begin position="647"/>
        <end position="666"/>
    </location>
</feature>
<feature type="transmembrane region" description="Helical" evidence="7">
    <location>
        <begin position="622"/>
        <end position="640"/>
    </location>
</feature>